<proteinExistence type="predicted"/>
<gene>
    <name evidence="1" type="ORF">E2C01_071238</name>
</gene>
<accession>A0A5B7I3V6</accession>
<name>A0A5B7I3V6_PORTR</name>
<protein>
    <submittedName>
        <fullName evidence="1">Uncharacterized protein</fullName>
    </submittedName>
</protein>
<reference evidence="1 2" key="1">
    <citation type="submission" date="2019-05" db="EMBL/GenBank/DDBJ databases">
        <title>Another draft genome of Portunus trituberculatus and its Hox gene families provides insights of decapod evolution.</title>
        <authorList>
            <person name="Jeong J.-H."/>
            <person name="Song I."/>
            <person name="Kim S."/>
            <person name="Choi T."/>
            <person name="Kim D."/>
            <person name="Ryu S."/>
            <person name="Kim W."/>
        </authorList>
    </citation>
    <scope>NUCLEOTIDE SEQUENCE [LARGE SCALE GENOMIC DNA]</scope>
    <source>
        <tissue evidence="1">Muscle</tissue>
    </source>
</reference>
<evidence type="ECO:0000313" key="2">
    <source>
        <dbReference type="Proteomes" id="UP000324222"/>
    </source>
</evidence>
<dbReference type="AlphaFoldDB" id="A0A5B7I3V6"/>
<evidence type="ECO:0000313" key="1">
    <source>
        <dbReference type="EMBL" id="MPC76805.1"/>
    </source>
</evidence>
<dbReference type="EMBL" id="VSRR010044263">
    <property type="protein sequence ID" value="MPC76805.1"/>
    <property type="molecule type" value="Genomic_DNA"/>
</dbReference>
<sequence>MGVTLKVRATNPRGQSASINLEADIMKVAEKRMGEYWPVRRGLSLSPDSPCSRCQSLTCTL</sequence>
<organism evidence="1 2">
    <name type="scientific">Portunus trituberculatus</name>
    <name type="common">Swimming crab</name>
    <name type="synonym">Neptunus trituberculatus</name>
    <dbReference type="NCBI Taxonomy" id="210409"/>
    <lineage>
        <taxon>Eukaryota</taxon>
        <taxon>Metazoa</taxon>
        <taxon>Ecdysozoa</taxon>
        <taxon>Arthropoda</taxon>
        <taxon>Crustacea</taxon>
        <taxon>Multicrustacea</taxon>
        <taxon>Malacostraca</taxon>
        <taxon>Eumalacostraca</taxon>
        <taxon>Eucarida</taxon>
        <taxon>Decapoda</taxon>
        <taxon>Pleocyemata</taxon>
        <taxon>Brachyura</taxon>
        <taxon>Eubrachyura</taxon>
        <taxon>Portunoidea</taxon>
        <taxon>Portunidae</taxon>
        <taxon>Portuninae</taxon>
        <taxon>Portunus</taxon>
    </lineage>
</organism>
<keyword evidence="2" id="KW-1185">Reference proteome</keyword>
<comment type="caution">
    <text evidence="1">The sequence shown here is derived from an EMBL/GenBank/DDBJ whole genome shotgun (WGS) entry which is preliminary data.</text>
</comment>
<dbReference type="Proteomes" id="UP000324222">
    <property type="component" value="Unassembled WGS sequence"/>
</dbReference>